<dbReference type="EMBL" id="GEDC01028156">
    <property type="protein sequence ID" value="JAS09142.1"/>
    <property type="molecule type" value="Transcribed_RNA"/>
</dbReference>
<dbReference type="PRINTS" id="PR00757">
    <property type="entry name" value="AMINEOXDASEF"/>
</dbReference>
<feature type="binding site" evidence="3">
    <location>
        <position position="289"/>
    </location>
    <ligand>
        <name>FAD</name>
        <dbReference type="ChEBI" id="CHEBI:57692"/>
    </ligand>
</feature>
<evidence type="ECO:0000313" key="6">
    <source>
        <dbReference type="EMBL" id="JAS09142.1"/>
    </source>
</evidence>
<sequence>MTLFRSIRFCTRYIQNHILDYNVKKCKREFSFTTRSDNNKFDLCPQPVFENDISPADSKSNIKSKSKDAKVVIIGAGMAGLAAANCLQKSGMHNYVIIEALDRPGGRIFSNWLGDTVVELGAQWADSCRKPNPILQLAVRDGLVKPPLNKTDPSRGLFLRSDGTEMNLPLSLAAYEKFKRIWKDANTLMERESENCSQSVLHSMAVPIQQELKLFPKSQREDAARLFYGLINVTTNRSTKDKYLLVNNHTGSYIKIPGGLIKVPLGYMGILSPMLHEIPHEKIIYGKPVYNIIWGNASSTTPKALVKCSDGDEFPADYVLITIPLGVLQASAHRMFCPGLPTKKMNAIRTLCTGHVNKMFLEFEKPFWLWWNIKNKLSWENEERLERKGWLKGVSRVETMPGSDHVISVHTEGPEVLEMEKMCEADVLRDISEFLSGCAGNSDIPKPIRMKRSLWSDDQYFNGSHTYLHDFSDVSLQEDLATPVPGPTDPVPPVLLFAGEATYPGQVATVLGAKMSGIREAMRISSLASSIQ</sequence>
<dbReference type="InterPro" id="IPR002937">
    <property type="entry name" value="Amino_oxidase"/>
</dbReference>
<comment type="cofactor">
    <cofactor evidence="1 4">
        <name>FAD</name>
        <dbReference type="ChEBI" id="CHEBI:57692"/>
    </cofactor>
</comment>
<dbReference type="EC" id="1.4.3.-" evidence="4"/>
<reference evidence="6" key="1">
    <citation type="submission" date="2015-12" db="EMBL/GenBank/DDBJ databases">
        <title>De novo transcriptome assembly of four potential Pierce s Disease insect vectors from Arizona vineyards.</title>
        <authorList>
            <person name="Tassone E.E."/>
        </authorList>
    </citation>
    <scope>NUCLEOTIDE SEQUENCE</scope>
</reference>
<dbReference type="InterPro" id="IPR001613">
    <property type="entry name" value="Flavin_amine_oxidase"/>
</dbReference>
<dbReference type="PANTHER" id="PTHR10742:SF416">
    <property type="entry name" value="SPERMINE OXIDASE"/>
    <property type="match status" value="1"/>
</dbReference>
<proteinExistence type="inferred from homology"/>
<dbReference type="InterPro" id="IPR050281">
    <property type="entry name" value="Flavin_monoamine_oxidase"/>
</dbReference>
<gene>
    <name evidence="6" type="ORF">g.13824</name>
</gene>
<feature type="binding site" evidence="3">
    <location>
        <position position="249"/>
    </location>
    <ligand>
        <name>substrate</name>
    </ligand>
</feature>
<dbReference type="Pfam" id="PF01593">
    <property type="entry name" value="Amino_oxidase"/>
    <property type="match status" value="1"/>
</dbReference>
<keyword evidence="2 4" id="KW-0560">Oxidoreductase</keyword>
<feature type="domain" description="Amine oxidase" evidence="5">
    <location>
        <begin position="78"/>
        <end position="524"/>
    </location>
</feature>
<evidence type="ECO:0000256" key="4">
    <source>
        <dbReference type="RuleBase" id="RU362067"/>
    </source>
</evidence>
<evidence type="ECO:0000256" key="2">
    <source>
        <dbReference type="ARBA" id="ARBA00023002"/>
    </source>
</evidence>
<keyword evidence="4" id="KW-0285">Flavoprotein</keyword>
<protein>
    <recommendedName>
        <fullName evidence="4">Amine oxidase</fullName>
        <ecNumber evidence="4">1.4.3.-</ecNumber>
    </recommendedName>
</protein>
<dbReference type="Gene3D" id="3.90.660.10">
    <property type="match status" value="1"/>
</dbReference>
<dbReference type="SUPFAM" id="SSF54373">
    <property type="entry name" value="FAD-linked reductases, C-terminal domain"/>
    <property type="match status" value="1"/>
</dbReference>
<dbReference type="InterPro" id="IPR036188">
    <property type="entry name" value="FAD/NAD-bd_sf"/>
</dbReference>
<dbReference type="GO" id="GO:0008131">
    <property type="term" value="F:primary methylamine oxidase activity"/>
    <property type="evidence" value="ECO:0007669"/>
    <property type="project" value="UniProtKB-ARBA"/>
</dbReference>
<dbReference type="SUPFAM" id="SSF51905">
    <property type="entry name" value="FAD/NAD(P)-binding domain"/>
    <property type="match status" value="1"/>
</dbReference>
<feature type="binding site" evidence="3">
    <location>
        <begin position="99"/>
        <end position="100"/>
    </location>
    <ligand>
        <name>FAD</name>
        <dbReference type="ChEBI" id="CHEBI:57692"/>
    </ligand>
</feature>
<name>A0A1B6C6M6_9HEMI</name>
<keyword evidence="4" id="KW-0274">FAD</keyword>
<dbReference type="PANTHER" id="PTHR10742">
    <property type="entry name" value="FLAVIN MONOAMINE OXIDASE"/>
    <property type="match status" value="1"/>
</dbReference>
<dbReference type="Gene3D" id="3.50.50.60">
    <property type="entry name" value="FAD/NAD(P)-binding domain"/>
    <property type="match status" value="1"/>
</dbReference>
<accession>A0A1B6C6M6</accession>
<evidence type="ECO:0000256" key="3">
    <source>
        <dbReference type="PIRSR" id="PIRSR601613-1"/>
    </source>
</evidence>
<dbReference type="AlphaFoldDB" id="A0A1B6C6M6"/>
<organism evidence="6">
    <name type="scientific">Clastoptera arizonana</name>
    <name type="common">Arizona spittle bug</name>
    <dbReference type="NCBI Taxonomy" id="38151"/>
    <lineage>
        <taxon>Eukaryota</taxon>
        <taxon>Metazoa</taxon>
        <taxon>Ecdysozoa</taxon>
        <taxon>Arthropoda</taxon>
        <taxon>Hexapoda</taxon>
        <taxon>Insecta</taxon>
        <taxon>Pterygota</taxon>
        <taxon>Neoptera</taxon>
        <taxon>Paraneoptera</taxon>
        <taxon>Hemiptera</taxon>
        <taxon>Auchenorrhyncha</taxon>
        <taxon>Cercopoidea</taxon>
        <taxon>Clastopteridae</taxon>
        <taxon>Clastoptera</taxon>
    </lineage>
</organism>
<evidence type="ECO:0000259" key="5">
    <source>
        <dbReference type="Pfam" id="PF01593"/>
    </source>
</evidence>
<evidence type="ECO:0000256" key="1">
    <source>
        <dbReference type="ARBA" id="ARBA00001974"/>
    </source>
</evidence>
<dbReference type="GO" id="GO:0046592">
    <property type="term" value="F:polyamine oxidase activity"/>
    <property type="evidence" value="ECO:0007669"/>
    <property type="project" value="TreeGrafter"/>
</dbReference>
<comment type="similarity">
    <text evidence="4">Belongs to the flavin monoamine oxidase family.</text>
</comment>